<sequence length="343" mass="38972">MMSKSILFVFMVLLLGVSHAQTRDSIVPINQITPLAVKNLSPPASLNRLKRYSKRHPNIKFWKSLNRIGVDLSEVAFVNWNAGGANSVAGLVNVDLKRIYERKNLRWNNELIARYGINQQKGQELRKTDDHLEINSTFGYRKDTLSNWYSSAKMNFSTQFSNGYNYPDISNKISTVMAPAYFFLGAGSEYNDEKLNLNIYASPLTLRSTFVLDQELANNGSFGVEPAIYDEDGNLIKEGRNTRTELGILITNEYNIQLFENIGLTNKLSLYTDYINKFGNIDVNWELNFNFKVNEFVLAKLGSHLKYDDDIKMQQENADGELVDGGPKVQWKQQLGIGVIVEL</sequence>
<protein>
    <submittedName>
        <fullName evidence="2">DUF3078 domain-containing protein</fullName>
    </submittedName>
</protein>
<proteinExistence type="predicted"/>
<name>A0ABS6VZJ4_9FLAO</name>
<keyword evidence="3" id="KW-1185">Reference proteome</keyword>
<evidence type="ECO:0000256" key="1">
    <source>
        <dbReference type="SAM" id="SignalP"/>
    </source>
</evidence>
<evidence type="ECO:0000313" key="3">
    <source>
        <dbReference type="Proteomes" id="UP000719267"/>
    </source>
</evidence>
<reference evidence="2 3" key="1">
    <citation type="submission" date="2021-07" db="EMBL/GenBank/DDBJ databases">
        <title>Mesonia aestuariivivens sp. nov., isolated from a tidal flat.</title>
        <authorList>
            <person name="Kim Y.-O."/>
            <person name="Yoon J.-H."/>
        </authorList>
    </citation>
    <scope>NUCLEOTIDE SEQUENCE [LARGE SCALE GENOMIC DNA]</scope>
    <source>
        <strain evidence="2 3">JHPTF-M18</strain>
    </source>
</reference>
<dbReference type="Proteomes" id="UP000719267">
    <property type="component" value="Unassembled WGS sequence"/>
</dbReference>
<dbReference type="InterPro" id="IPR021428">
    <property type="entry name" value="DUF3078"/>
</dbReference>
<keyword evidence="1" id="KW-0732">Signal</keyword>
<evidence type="ECO:0000313" key="2">
    <source>
        <dbReference type="EMBL" id="MBW2961014.1"/>
    </source>
</evidence>
<feature type="signal peptide" evidence="1">
    <location>
        <begin position="1"/>
        <end position="20"/>
    </location>
</feature>
<feature type="chain" id="PRO_5046194462" evidence="1">
    <location>
        <begin position="21"/>
        <end position="343"/>
    </location>
</feature>
<organism evidence="2 3">
    <name type="scientific">Mesonia aestuariivivens</name>
    <dbReference type="NCBI Taxonomy" id="2796128"/>
    <lineage>
        <taxon>Bacteria</taxon>
        <taxon>Pseudomonadati</taxon>
        <taxon>Bacteroidota</taxon>
        <taxon>Flavobacteriia</taxon>
        <taxon>Flavobacteriales</taxon>
        <taxon>Flavobacteriaceae</taxon>
        <taxon>Mesonia</taxon>
    </lineage>
</organism>
<accession>A0ABS6VZJ4</accession>
<gene>
    <name evidence="2" type="ORF">KW502_04275</name>
</gene>
<dbReference type="EMBL" id="JAHWDF010000003">
    <property type="protein sequence ID" value="MBW2961014.1"/>
    <property type="molecule type" value="Genomic_DNA"/>
</dbReference>
<dbReference type="Pfam" id="PF11276">
    <property type="entry name" value="DUF3078"/>
    <property type="match status" value="1"/>
</dbReference>
<comment type="caution">
    <text evidence="2">The sequence shown here is derived from an EMBL/GenBank/DDBJ whole genome shotgun (WGS) entry which is preliminary data.</text>
</comment>